<sequence length="446" mass="49924">MLDWELVISSNFKSDIFCDSAISIDREKTEGSGLDWDIPVIILEIKMSDIESNGRTDRKPNVGGGGGYDGPVDEKFAEYVSSLMNEKDSLDPERYPIIHRLITQELSTISKGAVGAGQESGYIDLYSDTPITLYVKAMPPSKVFPKFNYAGRIIGPKGAYLKALMKETMTKMILLGKGVMKDKDKEDQLRRGNDPKYYHLHEDMHVAIQVTAPAAEAYARVAYALKCLKQQVLSDNRSLEDLPWISNASKYLEGGGGGGEGPTTREFRSIRTYSPPPPRQARATHHIPRRTSHEYPDDSAQYSHSYEYPREPISPGHSSKQPYYANPAYDASRRPTSQPESSRAMDYVDKIRHNMRPHSNHGGRAVSPAARPIYDYAHNNAAMYDPEPAHHYYADDGRSVSTVCSVYQEVLSISIEEKSFLRRPCVEKTGYPKIVLLKSASPKSSF</sequence>
<dbReference type="OrthoDB" id="6777263at2759"/>
<feature type="domain" description="K Homology" evidence="3">
    <location>
        <begin position="127"/>
        <end position="229"/>
    </location>
</feature>
<dbReference type="PANTHER" id="PTHR11208">
    <property type="entry name" value="RNA-BINDING PROTEIN RELATED"/>
    <property type="match status" value="1"/>
</dbReference>
<reference evidence="4" key="1">
    <citation type="submission" date="2021-06" db="EMBL/GenBank/DDBJ databases">
        <authorList>
            <person name="Hodson N. C."/>
            <person name="Mongue J. A."/>
            <person name="Jaron S. K."/>
        </authorList>
    </citation>
    <scope>NUCLEOTIDE SEQUENCE</scope>
</reference>
<evidence type="ECO:0000259" key="3">
    <source>
        <dbReference type="SMART" id="SM00322"/>
    </source>
</evidence>
<dbReference type="InterPro" id="IPR045071">
    <property type="entry name" value="BBP-like"/>
</dbReference>
<comment type="caution">
    <text evidence="4">The sequence shown here is derived from an EMBL/GenBank/DDBJ whole genome shotgun (WGS) entry which is preliminary data.</text>
</comment>
<dbReference type="AlphaFoldDB" id="A0A8J2LE52"/>
<keyword evidence="1" id="KW-0694">RNA-binding</keyword>
<feature type="region of interest" description="Disordered" evidence="2">
    <location>
        <begin position="251"/>
        <end position="343"/>
    </location>
</feature>
<evidence type="ECO:0000256" key="2">
    <source>
        <dbReference type="SAM" id="MobiDB-lite"/>
    </source>
</evidence>
<evidence type="ECO:0000256" key="1">
    <source>
        <dbReference type="ARBA" id="ARBA00022884"/>
    </source>
</evidence>
<dbReference type="Proteomes" id="UP000708208">
    <property type="component" value="Unassembled WGS sequence"/>
</dbReference>
<gene>
    <name evidence="4" type="ORF">AFUS01_LOCUS43616</name>
</gene>
<accession>A0A8J2LE52</accession>
<dbReference type="InterPro" id="IPR055256">
    <property type="entry name" value="KH_1_KHDC4/BBP-like"/>
</dbReference>
<name>A0A8J2LE52_9HEXA</name>
<protein>
    <recommendedName>
        <fullName evidence="3">K Homology domain-containing protein</fullName>
    </recommendedName>
</protein>
<dbReference type="InterPro" id="IPR004087">
    <property type="entry name" value="KH_dom"/>
</dbReference>
<dbReference type="GO" id="GO:0000381">
    <property type="term" value="P:regulation of alternative mRNA splicing, via spliceosome"/>
    <property type="evidence" value="ECO:0007669"/>
    <property type="project" value="TreeGrafter"/>
</dbReference>
<dbReference type="EMBL" id="CAJVCH010570104">
    <property type="protein sequence ID" value="CAG7834077.1"/>
    <property type="molecule type" value="Genomic_DNA"/>
</dbReference>
<keyword evidence="5" id="KW-1185">Reference proteome</keyword>
<dbReference type="GO" id="GO:0005634">
    <property type="term" value="C:nucleus"/>
    <property type="evidence" value="ECO:0007669"/>
    <property type="project" value="TreeGrafter"/>
</dbReference>
<dbReference type="PANTHER" id="PTHR11208:SF42">
    <property type="entry name" value="QUAKING RELATED 54B, ISOFORM E"/>
    <property type="match status" value="1"/>
</dbReference>
<dbReference type="SMART" id="SM00322">
    <property type="entry name" value="KH"/>
    <property type="match status" value="1"/>
</dbReference>
<dbReference type="GO" id="GO:0003729">
    <property type="term" value="F:mRNA binding"/>
    <property type="evidence" value="ECO:0007669"/>
    <property type="project" value="TreeGrafter"/>
</dbReference>
<dbReference type="Pfam" id="PF22675">
    <property type="entry name" value="KH-I_KHDC4-BBP"/>
    <property type="match status" value="1"/>
</dbReference>
<evidence type="ECO:0000313" key="5">
    <source>
        <dbReference type="Proteomes" id="UP000708208"/>
    </source>
</evidence>
<organism evidence="4 5">
    <name type="scientific">Allacma fusca</name>
    <dbReference type="NCBI Taxonomy" id="39272"/>
    <lineage>
        <taxon>Eukaryota</taxon>
        <taxon>Metazoa</taxon>
        <taxon>Ecdysozoa</taxon>
        <taxon>Arthropoda</taxon>
        <taxon>Hexapoda</taxon>
        <taxon>Collembola</taxon>
        <taxon>Symphypleona</taxon>
        <taxon>Sminthuridae</taxon>
        <taxon>Allacma</taxon>
    </lineage>
</organism>
<evidence type="ECO:0000313" key="4">
    <source>
        <dbReference type="EMBL" id="CAG7834077.1"/>
    </source>
</evidence>
<proteinExistence type="predicted"/>